<gene>
    <name evidence="1" type="ORF">PMACD_LOCUS13259</name>
</gene>
<dbReference type="EMBL" id="CAJOBZ010000061">
    <property type="protein sequence ID" value="CAF4923739.1"/>
    <property type="molecule type" value="Genomic_DNA"/>
</dbReference>
<keyword evidence="2" id="KW-1185">Reference proteome</keyword>
<comment type="caution">
    <text evidence="1">The sequence shown here is derived from an EMBL/GenBank/DDBJ whole genome shotgun (WGS) entry which is preliminary data.</text>
</comment>
<organism evidence="1 2">
    <name type="scientific">Pieris macdunnoughi</name>
    <dbReference type="NCBI Taxonomy" id="345717"/>
    <lineage>
        <taxon>Eukaryota</taxon>
        <taxon>Metazoa</taxon>
        <taxon>Ecdysozoa</taxon>
        <taxon>Arthropoda</taxon>
        <taxon>Hexapoda</taxon>
        <taxon>Insecta</taxon>
        <taxon>Pterygota</taxon>
        <taxon>Neoptera</taxon>
        <taxon>Endopterygota</taxon>
        <taxon>Lepidoptera</taxon>
        <taxon>Glossata</taxon>
        <taxon>Ditrysia</taxon>
        <taxon>Papilionoidea</taxon>
        <taxon>Pieridae</taxon>
        <taxon>Pierinae</taxon>
        <taxon>Pieris</taxon>
    </lineage>
</organism>
<name>A0A821WJL2_9NEOP</name>
<reference evidence="1" key="1">
    <citation type="submission" date="2021-02" db="EMBL/GenBank/DDBJ databases">
        <authorList>
            <person name="Steward A R."/>
        </authorList>
    </citation>
    <scope>NUCLEOTIDE SEQUENCE</scope>
</reference>
<dbReference type="Proteomes" id="UP000663880">
    <property type="component" value="Unassembled WGS sequence"/>
</dbReference>
<proteinExistence type="predicted"/>
<accession>A0A821WJL2</accession>
<protein>
    <submittedName>
        <fullName evidence="1">Uncharacterized protein</fullName>
    </submittedName>
</protein>
<evidence type="ECO:0000313" key="1">
    <source>
        <dbReference type="EMBL" id="CAF4923739.1"/>
    </source>
</evidence>
<evidence type="ECO:0000313" key="2">
    <source>
        <dbReference type="Proteomes" id="UP000663880"/>
    </source>
</evidence>
<sequence>MLQKGILYEIKKETTLPSSPAPSIASSLERLKIDSDDETQAREVRLTPVFQEVTRTTLEPDCSNIPIIRTFQPLPRLNPATPATLNPASQSLLHHKFACTTFSVHT</sequence>
<dbReference type="AlphaFoldDB" id="A0A821WJL2"/>